<sequence length="207" mass="23186">MDFKEVESFLTNIKSVLSCKIIADKNNVINEIHVLSDNSRHTKQIARDIRSALLSNFNITVDYKIISVAQIIKNLSVNTDFRLVYDGYSNETTSDYIKINVNLSWNDKEYSGESSGIKSEKNILKVTAMATLDAIKNSIGLECFISEDIQIHKIAGQEVILSAITHIDRGEENVLVGSSIVINNRIDSTVKSILNAINRKICLCYKD</sequence>
<dbReference type="EMBL" id="JAGGKS010000005">
    <property type="protein sequence ID" value="MBP1926212.1"/>
    <property type="molecule type" value="Genomic_DNA"/>
</dbReference>
<organism evidence="1 2">
    <name type="scientific">Sedimentibacter acidaminivorans</name>
    <dbReference type="NCBI Taxonomy" id="913099"/>
    <lineage>
        <taxon>Bacteria</taxon>
        <taxon>Bacillati</taxon>
        <taxon>Bacillota</taxon>
        <taxon>Tissierellia</taxon>
        <taxon>Sedimentibacter</taxon>
    </lineage>
</organism>
<dbReference type="Proteomes" id="UP001519342">
    <property type="component" value="Unassembled WGS sequence"/>
</dbReference>
<evidence type="ECO:0000313" key="1">
    <source>
        <dbReference type="EMBL" id="MBP1926212.1"/>
    </source>
</evidence>
<name>A0ABS4GEU1_9FIRM</name>
<comment type="caution">
    <text evidence="1">The sequence shown here is derived from an EMBL/GenBank/DDBJ whole genome shotgun (WGS) entry which is preliminary data.</text>
</comment>
<dbReference type="RefSeq" id="WP_209511938.1">
    <property type="nucleotide sequence ID" value="NZ_JAGGKS010000005.1"/>
</dbReference>
<protein>
    <submittedName>
        <fullName evidence="1">Uncharacterized protein</fullName>
    </submittedName>
</protein>
<proteinExistence type="predicted"/>
<gene>
    <name evidence="1" type="ORF">J2Z76_002076</name>
</gene>
<accession>A0ABS4GEU1</accession>
<reference evidence="1 2" key="1">
    <citation type="submission" date="2021-03" db="EMBL/GenBank/DDBJ databases">
        <title>Genomic Encyclopedia of Type Strains, Phase IV (KMG-IV): sequencing the most valuable type-strain genomes for metagenomic binning, comparative biology and taxonomic classification.</title>
        <authorList>
            <person name="Goeker M."/>
        </authorList>
    </citation>
    <scope>NUCLEOTIDE SEQUENCE [LARGE SCALE GENOMIC DNA]</scope>
    <source>
        <strain evidence="1 2">DSM 24004</strain>
    </source>
</reference>
<keyword evidence="2" id="KW-1185">Reference proteome</keyword>
<evidence type="ECO:0000313" key="2">
    <source>
        <dbReference type="Proteomes" id="UP001519342"/>
    </source>
</evidence>